<reference evidence="2 3" key="1">
    <citation type="journal article" date="2013" name="Genome Announc.">
        <title>Draft Genome Sequence of the Cellulolytic Bacterium Clostridium papyrosolvens C7 (ATCC 700395).</title>
        <authorList>
            <person name="Zepeda V."/>
            <person name="Dassa B."/>
            <person name="Borovok I."/>
            <person name="Lamed R."/>
            <person name="Bayer E.A."/>
            <person name="Cate J.H."/>
        </authorList>
    </citation>
    <scope>NUCLEOTIDE SEQUENCE [LARGE SCALE GENOMIC DNA]</scope>
    <source>
        <strain evidence="2 3">C7</strain>
    </source>
</reference>
<dbReference type="PANTHER" id="PTHR47099:SF1">
    <property type="entry name" value="METHYLCOBAMIDE:COM METHYLTRANSFERASE MTBA"/>
    <property type="match status" value="1"/>
</dbReference>
<feature type="domain" description="Uroporphyrinogen decarboxylase (URO-D)" evidence="1">
    <location>
        <begin position="7"/>
        <end position="340"/>
    </location>
</feature>
<proteinExistence type="predicted"/>
<dbReference type="PATRIC" id="fig|1330534.3.peg.742"/>
<dbReference type="OrthoDB" id="9780425at2"/>
<protein>
    <submittedName>
        <fullName evidence="2">Uroporphyrinogen decarboxylase</fullName>
    </submittedName>
</protein>
<dbReference type="Gene3D" id="3.20.20.210">
    <property type="match status" value="1"/>
</dbReference>
<dbReference type="Proteomes" id="UP000016860">
    <property type="component" value="Unassembled WGS sequence"/>
</dbReference>
<dbReference type="RefSeq" id="WP_020814358.1">
    <property type="nucleotide sequence ID" value="NZ_ATAY01000019.1"/>
</dbReference>
<dbReference type="EMBL" id="ATAY01000019">
    <property type="protein sequence ID" value="EPR13557.1"/>
    <property type="molecule type" value="Genomic_DNA"/>
</dbReference>
<dbReference type="CDD" id="cd03465">
    <property type="entry name" value="URO-D_like"/>
    <property type="match status" value="1"/>
</dbReference>
<dbReference type="InterPro" id="IPR052024">
    <property type="entry name" value="Methanogen_methyltrans"/>
</dbReference>
<comment type="caution">
    <text evidence="2">The sequence shown here is derived from an EMBL/GenBank/DDBJ whole genome shotgun (WGS) entry which is preliminary data.</text>
</comment>
<dbReference type="GO" id="GO:0006779">
    <property type="term" value="P:porphyrin-containing compound biosynthetic process"/>
    <property type="evidence" value="ECO:0007669"/>
    <property type="project" value="InterPro"/>
</dbReference>
<dbReference type="AlphaFoldDB" id="U4R4R1"/>
<dbReference type="InterPro" id="IPR000257">
    <property type="entry name" value="Uroporphyrinogen_deCOase"/>
</dbReference>
<dbReference type="Pfam" id="PF01208">
    <property type="entry name" value="URO-D"/>
    <property type="match status" value="1"/>
</dbReference>
<dbReference type="PANTHER" id="PTHR47099">
    <property type="entry name" value="METHYLCOBAMIDE:COM METHYLTRANSFERASE MTBA"/>
    <property type="match status" value="1"/>
</dbReference>
<dbReference type="SUPFAM" id="SSF51726">
    <property type="entry name" value="UROD/MetE-like"/>
    <property type="match status" value="1"/>
</dbReference>
<dbReference type="GO" id="GO:0004853">
    <property type="term" value="F:uroporphyrinogen decarboxylase activity"/>
    <property type="evidence" value="ECO:0007669"/>
    <property type="project" value="InterPro"/>
</dbReference>
<evidence type="ECO:0000313" key="3">
    <source>
        <dbReference type="Proteomes" id="UP000016860"/>
    </source>
</evidence>
<organism evidence="2 3">
    <name type="scientific">Ruminiclostridium papyrosolvens C7</name>
    <dbReference type="NCBI Taxonomy" id="1330534"/>
    <lineage>
        <taxon>Bacteria</taxon>
        <taxon>Bacillati</taxon>
        <taxon>Bacillota</taxon>
        <taxon>Clostridia</taxon>
        <taxon>Eubacteriales</taxon>
        <taxon>Oscillospiraceae</taxon>
        <taxon>Ruminiclostridium</taxon>
    </lineage>
</organism>
<accession>U4R4R1</accession>
<evidence type="ECO:0000259" key="1">
    <source>
        <dbReference type="Pfam" id="PF01208"/>
    </source>
</evidence>
<gene>
    <name evidence="2" type="ORF">L323_03720</name>
</gene>
<sequence length="358" mass="39746">MCVDQMTPRERMYAFKHQQAIDRIPCGLCPGDYIYKLVGDSVSDLYLSSKQIVKSQIQARQVYEIQSAGTGPVVNGIAEAVGCKVIYPKHDTPYISEHIINDYGDYKRLEIPEPRKSGRLNIILEALEELLECLGNELPIVSEIPGPLTTASNLRGIENLMIDLYENPEFAKEIIEFSLRCTVEYMNEASKLGVEFSISDPVASLIGDSFFQEFEFPFLKELVQNVVNLTKETPLLHICGNTTKLLGQIADTGAGIISLDEKVDMEAAKNEIGTKIALYGNISPTKVMLSGSPLEICIEAKKCIQKAYDNPKGFVLGLGCGMPIDTPEENIYALLESARKFGRYPLKGELNINENICY</sequence>
<name>U4R4R1_9FIRM</name>
<dbReference type="InterPro" id="IPR038071">
    <property type="entry name" value="UROD/MetE-like_sf"/>
</dbReference>
<evidence type="ECO:0000313" key="2">
    <source>
        <dbReference type="EMBL" id="EPR13557.1"/>
    </source>
</evidence>
<dbReference type="STRING" id="1330534.L323_03720"/>